<dbReference type="PANTHER" id="PTHR33776:SF3">
    <property type="entry name" value="PHD-TYPE DOMAIN-CONTAINING PROTEIN"/>
    <property type="match status" value="1"/>
</dbReference>
<name>T1ERN4_HELRO</name>
<dbReference type="EMBL" id="AMQM01000847">
    <property type="status" value="NOT_ANNOTATED_CDS"/>
    <property type="molecule type" value="Genomic_DNA"/>
</dbReference>
<dbReference type="Proteomes" id="UP000015101">
    <property type="component" value="Unassembled WGS sequence"/>
</dbReference>
<dbReference type="GO" id="GO:0003824">
    <property type="term" value="F:catalytic activity"/>
    <property type="evidence" value="ECO:0007669"/>
    <property type="project" value="InterPro"/>
</dbReference>
<evidence type="ECO:0000313" key="4">
    <source>
        <dbReference type="Proteomes" id="UP000015101"/>
    </source>
</evidence>
<evidence type="ECO:0000313" key="2">
    <source>
        <dbReference type="EMBL" id="ESO02329.1"/>
    </source>
</evidence>
<gene>
    <name evidence="3" type="primary">20199234</name>
    <name evidence="2" type="ORF">HELRODRAFT_161584</name>
</gene>
<dbReference type="EnsemblMetazoa" id="HelroT161584">
    <property type="protein sequence ID" value="HelroP161584"/>
    <property type="gene ID" value="HelroG161584"/>
</dbReference>
<dbReference type="HOGENOM" id="CLU_998461_0_0_1"/>
<reference evidence="4" key="1">
    <citation type="submission" date="2012-12" db="EMBL/GenBank/DDBJ databases">
        <authorList>
            <person name="Hellsten U."/>
            <person name="Grimwood J."/>
            <person name="Chapman J.A."/>
            <person name="Shapiro H."/>
            <person name="Aerts A."/>
            <person name="Otillar R.P."/>
            <person name="Terry A.Y."/>
            <person name="Boore J.L."/>
            <person name="Simakov O."/>
            <person name="Marletaz F."/>
            <person name="Cho S.-J."/>
            <person name="Edsinger-Gonzales E."/>
            <person name="Havlak P."/>
            <person name="Kuo D.-H."/>
            <person name="Larsson T."/>
            <person name="Lv J."/>
            <person name="Arendt D."/>
            <person name="Savage R."/>
            <person name="Osoegawa K."/>
            <person name="de Jong P."/>
            <person name="Lindberg D.R."/>
            <person name="Seaver E.C."/>
            <person name="Weisblat D.A."/>
            <person name="Putnam N.H."/>
            <person name="Grigoriev I.V."/>
            <person name="Rokhsar D.S."/>
        </authorList>
    </citation>
    <scope>NUCLEOTIDE SEQUENCE</scope>
</reference>
<reference evidence="2 4" key="2">
    <citation type="journal article" date="2013" name="Nature">
        <title>Insights into bilaterian evolution from three spiralian genomes.</title>
        <authorList>
            <person name="Simakov O."/>
            <person name="Marletaz F."/>
            <person name="Cho S.J."/>
            <person name="Edsinger-Gonzales E."/>
            <person name="Havlak P."/>
            <person name="Hellsten U."/>
            <person name="Kuo D.H."/>
            <person name="Larsson T."/>
            <person name="Lv J."/>
            <person name="Arendt D."/>
            <person name="Savage R."/>
            <person name="Osoegawa K."/>
            <person name="de Jong P."/>
            <person name="Grimwood J."/>
            <person name="Chapman J.A."/>
            <person name="Shapiro H."/>
            <person name="Aerts A."/>
            <person name="Otillar R.P."/>
            <person name="Terry A.Y."/>
            <person name="Boore J.L."/>
            <person name="Grigoriev I.V."/>
            <person name="Lindberg D.R."/>
            <person name="Seaver E.C."/>
            <person name="Weisblat D.A."/>
            <person name="Putnam N.H."/>
            <person name="Rokhsar D.S."/>
        </authorList>
    </citation>
    <scope>NUCLEOTIDE SEQUENCE</scope>
</reference>
<dbReference type="KEGG" id="hro:HELRODRAFT_161584"/>
<dbReference type="PANTHER" id="PTHR33776">
    <property type="entry name" value="ENDO/EXONUCLEASE/PHOSPHATASE DOMAIN-CONTAINING PROTEIN"/>
    <property type="match status" value="1"/>
</dbReference>
<reference evidence="3" key="3">
    <citation type="submission" date="2015-06" db="UniProtKB">
        <authorList>
            <consortium name="EnsemblMetazoa"/>
        </authorList>
    </citation>
    <scope>IDENTIFICATION</scope>
</reference>
<keyword evidence="4" id="KW-1185">Reference proteome</keyword>
<feature type="domain" description="Endonuclease/exonuclease/phosphatase" evidence="1">
    <location>
        <begin position="102"/>
        <end position="191"/>
    </location>
</feature>
<dbReference type="InterPro" id="IPR005135">
    <property type="entry name" value="Endo/exonuclease/phosphatase"/>
</dbReference>
<dbReference type="Gene3D" id="3.60.10.10">
    <property type="entry name" value="Endonuclease/exonuclease/phosphatase"/>
    <property type="match status" value="1"/>
</dbReference>
<dbReference type="InterPro" id="IPR036691">
    <property type="entry name" value="Endo/exonu/phosph_ase_sf"/>
</dbReference>
<dbReference type="EMBL" id="KB096742">
    <property type="protein sequence ID" value="ESO02329.1"/>
    <property type="molecule type" value="Genomic_DNA"/>
</dbReference>
<dbReference type="AlphaFoldDB" id="T1ERN4"/>
<dbReference type="GeneID" id="20199234"/>
<accession>T1ERN4</accession>
<dbReference type="OrthoDB" id="10072198at2759"/>
<dbReference type="RefSeq" id="XP_009019737.1">
    <property type="nucleotide sequence ID" value="XM_009021489.1"/>
</dbReference>
<evidence type="ECO:0000259" key="1">
    <source>
        <dbReference type="Pfam" id="PF14529"/>
    </source>
</evidence>
<dbReference type="Pfam" id="PF14529">
    <property type="entry name" value="Exo_endo_phos_2"/>
    <property type="match status" value="1"/>
</dbReference>
<sequence>MMIFRLKESDADKKHVLKILNHLSDGVITDKNVIKLIRIGKRSEHVRLSHDLTREQRNELKKFLEEAQKKTVDSKGDFLFKVRGDVGKWRTWFSTNIYVFFNELISVLEHIIMMNSNIILMGDFNVHVERMDDPHTIRLLEIFDMFDLVNHVKGKTHSHGGTLDLIVSSRSFFVAEISIHPSEVYSDHGCIVAKITIPRPCGNFVKKLARSWKDLDEDQFKESILKSAIAGTCQGSDVEAELILLKFKCHYFEMILYVNGDLEGR</sequence>
<protein>
    <recommendedName>
        <fullName evidence="1">Endonuclease/exonuclease/phosphatase domain-containing protein</fullName>
    </recommendedName>
</protein>
<dbReference type="SUPFAM" id="SSF56219">
    <property type="entry name" value="DNase I-like"/>
    <property type="match status" value="1"/>
</dbReference>
<organism evidence="3 4">
    <name type="scientific">Helobdella robusta</name>
    <name type="common">Californian leech</name>
    <dbReference type="NCBI Taxonomy" id="6412"/>
    <lineage>
        <taxon>Eukaryota</taxon>
        <taxon>Metazoa</taxon>
        <taxon>Spiralia</taxon>
        <taxon>Lophotrochozoa</taxon>
        <taxon>Annelida</taxon>
        <taxon>Clitellata</taxon>
        <taxon>Hirudinea</taxon>
        <taxon>Rhynchobdellida</taxon>
        <taxon>Glossiphoniidae</taxon>
        <taxon>Helobdella</taxon>
    </lineage>
</organism>
<evidence type="ECO:0000313" key="3">
    <source>
        <dbReference type="EnsemblMetazoa" id="HelroP161584"/>
    </source>
</evidence>
<proteinExistence type="predicted"/>
<dbReference type="InParanoid" id="T1ERN4"/>
<dbReference type="CTD" id="20199234"/>